<sequence>EGESVILGDFNEVRSEYERFGTSFNHLSANTFNHFISMGGLIDLPLEAYSYIWSHKSASKMCKLDRFLVSEEKFQALKVAIKRWCKEDKQRSNASKSSIQSRLADLDKLFDQGKGSQGLVNERSMLLKELQAFNASFLLDMAQKAKVRWSIEGNKNSKYFHGIINQKRSQLAIRGVLVKASYQNEYLERIVTYDEIKRAVWDCGSNKSPGPDGFTFEFYRRYWKLTDQDVVNAVFEFFSSGTFPRGCKSLFITLIPKSQDAKVIKDFRPISLIGSVYKIAAKILANRLSLVISDLISDVQYAFLANRQILYGPFILNELISWRAPHGGVEEEQLQLFVDKVAPVDTLSYDDALLPKVGAPTRWVSVVPIKINVFAWRVSLDRLPTRINLSFRGIGIPSILCLIRSCAGESSSHLLFSCNVARQLLLKVARWWELDIKECMSYTDWLSWFTALHLSKGIKRMLEGVFYVMWWMIWKFCNQVLFGSSRPRLELLFDEIVLW</sequence>
<feature type="non-terminal residue" evidence="2">
    <location>
        <position position="1"/>
    </location>
</feature>
<keyword evidence="2" id="KW-0695">RNA-directed DNA polymerase</keyword>
<dbReference type="InterPro" id="IPR052343">
    <property type="entry name" value="Retrotransposon-Effector_Assoc"/>
</dbReference>
<dbReference type="Pfam" id="PF13966">
    <property type="entry name" value="zf-RVT"/>
    <property type="match status" value="1"/>
</dbReference>
<reference evidence="2" key="1">
    <citation type="journal article" date="2019" name="Sci. Rep.">
        <title>Draft genome of Tanacetum cinerariifolium, the natural source of mosquito coil.</title>
        <authorList>
            <person name="Yamashiro T."/>
            <person name="Shiraishi A."/>
            <person name="Satake H."/>
            <person name="Nakayama K."/>
        </authorList>
    </citation>
    <scope>NUCLEOTIDE SEQUENCE</scope>
</reference>
<evidence type="ECO:0000313" key="2">
    <source>
        <dbReference type="EMBL" id="GEU57276.1"/>
    </source>
</evidence>
<proteinExistence type="predicted"/>
<comment type="caution">
    <text evidence="2">The sequence shown here is derived from an EMBL/GenBank/DDBJ whole genome shotgun (WGS) entry which is preliminary data.</text>
</comment>
<dbReference type="AlphaFoldDB" id="A0A6L2L6L5"/>
<gene>
    <name evidence="2" type="ORF">Tci_029254</name>
</gene>
<dbReference type="GO" id="GO:0003964">
    <property type="term" value="F:RNA-directed DNA polymerase activity"/>
    <property type="evidence" value="ECO:0007669"/>
    <property type="project" value="UniProtKB-KW"/>
</dbReference>
<dbReference type="EMBL" id="BKCJ010003803">
    <property type="protein sequence ID" value="GEU57276.1"/>
    <property type="molecule type" value="Genomic_DNA"/>
</dbReference>
<accession>A0A6L2L6L5</accession>
<dbReference type="InterPro" id="IPR026960">
    <property type="entry name" value="RVT-Znf"/>
</dbReference>
<evidence type="ECO:0000259" key="1">
    <source>
        <dbReference type="Pfam" id="PF13966"/>
    </source>
</evidence>
<dbReference type="PANTHER" id="PTHR46890">
    <property type="entry name" value="NON-LTR RETROLELEMENT REVERSE TRANSCRIPTASE-LIKE PROTEIN-RELATED"/>
    <property type="match status" value="1"/>
</dbReference>
<keyword evidence="2" id="KW-0808">Transferase</keyword>
<name>A0A6L2L6L5_TANCI</name>
<feature type="domain" description="Reverse transcriptase zinc-binding" evidence="1">
    <location>
        <begin position="361"/>
        <end position="424"/>
    </location>
</feature>
<dbReference type="InterPro" id="IPR036691">
    <property type="entry name" value="Endo/exonu/phosph_ase_sf"/>
</dbReference>
<organism evidence="2">
    <name type="scientific">Tanacetum cinerariifolium</name>
    <name type="common">Dalmatian daisy</name>
    <name type="synonym">Chrysanthemum cinerariifolium</name>
    <dbReference type="NCBI Taxonomy" id="118510"/>
    <lineage>
        <taxon>Eukaryota</taxon>
        <taxon>Viridiplantae</taxon>
        <taxon>Streptophyta</taxon>
        <taxon>Embryophyta</taxon>
        <taxon>Tracheophyta</taxon>
        <taxon>Spermatophyta</taxon>
        <taxon>Magnoliopsida</taxon>
        <taxon>eudicotyledons</taxon>
        <taxon>Gunneridae</taxon>
        <taxon>Pentapetalae</taxon>
        <taxon>asterids</taxon>
        <taxon>campanulids</taxon>
        <taxon>Asterales</taxon>
        <taxon>Asteraceae</taxon>
        <taxon>Asteroideae</taxon>
        <taxon>Anthemideae</taxon>
        <taxon>Anthemidinae</taxon>
        <taxon>Tanacetum</taxon>
    </lineage>
</organism>
<keyword evidence="2" id="KW-0548">Nucleotidyltransferase</keyword>
<dbReference type="PANTHER" id="PTHR46890:SF48">
    <property type="entry name" value="RNA-DIRECTED DNA POLYMERASE"/>
    <property type="match status" value="1"/>
</dbReference>
<dbReference type="Gene3D" id="3.60.10.10">
    <property type="entry name" value="Endonuclease/exonuclease/phosphatase"/>
    <property type="match status" value="1"/>
</dbReference>
<protein>
    <submittedName>
        <fullName evidence="2">RNA-directed DNA polymerase, eukaryota</fullName>
    </submittedName>
</protein>
<dbReference type="SUPFAM" id="SSF56219">
    <property type="entry name" value="DNase I-like"/>
    <property type="match status" value="1"/>
</dbReference>